<evidence type="ECO:0000313" key="3">
    <source>
        <dbReference type="Proteomes" id="UP000240493"/>
    </source>
</evidence>
<gene>
    <name evidence="2" type="ORF">M441DRAFT_334543</name>
</gene>
<keyword evidence="3" id="KW-1185">Reference proteome</keyword>
<organism evidence="2 3">
    <name type="scientific">Trichoderma asperellum (strain ATCC 204424 / CBS 433.97 / NBRC 101777)</name>
    <dbReference type="NCBI Taxonomy" id="1042311"/>
    <lineage>
        <taxon>Eukaryota</taxon>
        <taxon>Fungi</taxon>
        <taxon>Dikarya</taxon>
        <taxon>Ascomycota</taxon>
        <taxon>Pezizomycotina</taxon>
        <taxon>Sordariomycetes</taxon>
        <taxon>Hypocreomycetidae</taxon>
        <taxon>Hypocreales</taxon>
        <taxon>Hypocreaceae</taxon>
        <taxon>Trichoderma</taxon>
    </lineage>
</organism>
<sequence>MKFFIIVVGLFSMAVHGQSGGNCTPPPVGGSGPGTCFIAGTGFPCDEEFPCTKFNNPCIHGLARPGQPATVCS</sequence>
<name>A0A2T3YR47_TRIA4</name>
<feature type="chain" id="PRO_5015735091" description="Secreted protein" evidence="1">
    <location>
        <begin position="18"/>
        <end position="73"/>
    </location>
</feature>
<dbReference type="AlphaFoldDB" id="A0A2T3YR47"/>
<dbReference type="EMBL" id="KZ679282">
    <property type="protein sequence ID" value="PTB35050.1"/>
    <property type="molecule type" value="Genomic_DNA"/>
</dbReference>
<proteinExistence type="predicted"/>
<accession>A0A2T3YR47</accession>
<evidence type="ECO:0000313" key="2">
    <source>
        <dbReference type="EMBL" id="PTB35050.1"/>
    </source>
</evidence>
<dbReference type="Proteomes" id="UP000240493">
    <property type="component" value="Unassembled WGS sequence"/>
</dbReference>
<keyword evidence="1" id="KW-0732">Signal</keyword>
<evidence type="ECO:0000256" key="1">
    <source>
        <dbReference type="SAM" id="SignalP"/>
    </source>
</evidence>
<reference evidence="2 3" key="1">
    <citation type="submission" date="2016-07" db="EMBL/GenBank/DDBJ databases">
        <title>Multiple horizontal gene transfer events from other fungi enriched the ability of initially mycotrophic Trichoderma (Ascomycota) to feed on dead plant biomass.</title>
        <authorList>
            <consortium name="DOE Joint Genome Institute"/>
            <person name="Aerts A."/>
            <person name="Atanasova L."/>
            <person name="Chenthamara K."/>
            <person name="Zhang J."/>
            <person name="Grujic M."/>
            <person name="Henrissat B."/>
            <person name="Kuo A."/>
            <person name="Salamov A."/>
            <person name="Lipzen A."/>
            <person name="Labutti K."/>
            <person name="Barry K."/>
            <person name="Miao Y."/>
            <person name="Rahimi M.J."/>
            <person name="Shen Q."/>
            <person name="Grigoriev I.V."/>
            <person name="Kubicek C.P."/>
            <person name="Druzhinina I.S."/>
        </authorList>
    </citation>
    <scope>NUCLEOTIDE SEQUENCE [LARGE SCALE GENOMIC DNA]</scope>
    <source>
        <strain evidence="2 3">CBS 433.97</strain>
    </source>
</reference>
<evidence type="ECO:0008006" key="4">
    <source>
        <dbReference type="Google" id="ProtNLM"/>
    </source>
</evidence>
<protein>
    <recommendedName>
        <fullName evidence="4">Secreted protein</fullName>
    </recommendedName>
</protein>
<feature type="signal peptide" evidence="1">
    <location>
        <begin position="1"/>
        <end position="17"/>
    </location>
</feature>